<feature type="transmembrane region" description="Helical" evidence="9">
    <location>
        <begin position="6"/>
        <end position="25"/>
    </location>
</feature>
<keyword evidence="8" id="KW-0050">Antiport</keyword>
<keyword evidence="6 9" id="KW-1133">Transmembrane helix</keyword>
<name>A0A0D6HHW9_ALCXX</name>
<dbReference type="GO" id="GO:0005886">
    <property type="term" value="C:plasma membrane"/>
    <property type="evidence" value="ECO:0007669"/>
    <property type="project" value="UniProtKB-SubCell"/>
</dbReference>
<dbReference type="eggNOG" id="COG2212">
    <property type="taxonomic scope" value="Bacteria"/>
</dbReference>
<evidence type="ECO:0000313" key="11">
    <source>
        <dbReference type="Proteomes" id="UP001141992"/>
    </source>
</evidence>
<dbReference type="AlphaFoldDB" id="A0A0D6HHW9"/>
<feature type="transmembrane region" description="Helical" evidence="9">
    <location>
        <begin position="62"/>
        <end position="86"/>
    </location>
</feature>
<accession>A0A0M7FIE9</accession>
<feature type="transmembrane region" description="Helical" evidence="9">
    <location>
        <begin position="37"/>
        <end position="56"/>
    </location>
</feature>
<dbReference type="PANTHER" id="PTHR34702">
    <property type="entry name" value="NA(+)/H(+) ANTIPORTER SUBUNIT F1"/>
    <property type="match status" value="1"/>
</dbReference>
<dbReference type="GO" id="GO:0015385">
    <property type="term" value="F:sodium:proton antiporter activity"/>
    <property type="evidence" value="ECO:0007669"/>
    <property type="project" value="TreeGrafter"/>
</dbReference>
<dbReference type="PANTHER" id="PTHR34702:SF1">
    <property type="entry name" value="NA(+)_H(+) ANTIPORTER SUBUNIT F"/>
    <property type="match status" value="1"/>
</dbReference>
<evidence type="ECO:0000256" key="9">
    <source>
        <dbReference type="SAM" id="Phobius"/>
    </source>
</evidence>
<evidence type="ECO:0000313" key="10">
    <source>
        <dbReference type="EMBL" id="MCZ8400867.1"/>
    </source>
</evidence>
<dbReference type="Pfam" id="PF04066">
    <property type="entry name" value="MrpF_PhaF"/>
    <property type="match status" value="1"/>
</dbReference>
<keyword evidence="7 8" id="KW-0472">Membrane</keyword>
<proteinExistence type="inferred from homology"/>
<dbReference type="EMBL" id="JAPZVI010000003">
    <property type="protein sequence ID" value="MCZ8400867.1"/>
    <property type="molecule type" value="Genomic_DNA"/>
</dbReference>
<reference evidence="10" key="1">
    <citation type="submission" date="2022-12" db="EMBL/GenBank/DDBJ databases">
        <authorList>
            <person name="Voronina O.L."/>
            <person name="Kunda M.S."/>
            <person name="Ryzhova N."/>
            <person name="Aksenova E.I."/>
        </authorList>
    </citation>
    <scope>NUCLEOTIDE SEQUENCE</scope>
    <source>
        <strain evidence="10">SCCH136:Ach223948</strain>
    </source>
</reference>
<keyword evidence="4 8" id="KW-1003">Cell membrane</keyword>
<evidence type="ECO:0000256" key="4">
    <source>
        <dbReference type="ARBA" id="ARBA00022475"/>
    </source>
</evidence>
<sequence>MNAILYWAASFALVCFALGMVFATIRLLRGPTAQDRVLALDTLYINGMLTMLVFGIRSGTPVYFDIALLIALFGFVGSTAMARFLLRGEVIEP</sequence>
<dbReference type="InterPro" id="IPR007208">
    <property type="entry name" value="MrpF/PhaF-like"/>
</dbReference>
<dbReference type="RefSeq" id="WP_006388136.1">
    <property type="nucleotide sequence ID" value="NZ_CAJFDJ010000017.1"/>
</dbReference>
<keyword evidence="3 8" id="KW-0813">Transport</keyword>
<dbReference type="PIRSF" id="PIRSF028784">
    <property type="entry name" value="MrpF"/>
    <property type="match status" value="1"/>
</dbReference>
<dbReference type="KEGG" id="axx:ERS451415_02603"/>
<evidence type="ECO:0000256" key="8">
    <source>
        <dbReference type="PIRNR" id="PIRNR028784"/>
    </source>
</evidence>
<evidence type="ECO:0000256" key="2">
    <source>
        <dbReference type="ARBA" id="ARBA00009212"/>
    </source>
</evidence>
<organism evidence="10 11">
    <name type="scientific">Alcaligenes xylosoxydans xylosoxydans</name>
    <name type="common">Achromobacter xylosoxidans</name>
    <dbReference type="NCBI Taxonomy" id="85698"/>
    <lineage>
        <taxon>Bacteria</taxon>
        <taxon>Pseudomonadati</taxon>
        <taxon>Pseudomonadota</taxon>
        <taxon>Betaproteobacteria</taxon>
        <taxon>Burkholderiales</taxon>
        <taxon>Alcaligenaceae</taxon>
        <taxon>Achromobacter</taxon>
    </lineage>
</organism>
<gene>
    <name evidence="10" type="ORF">O9570_05400</name>
</gene>
<evidence type="ECO:0000256" key="1">
    <source>
        <dbReference type="ARBA" id="ARBA00004651"/>
    </source>
</evidence>
<keyword evidence="5 9" id="KW-0812">Transmembrane</keyword>
<dbReference type="NCBIfam" id="NF004812">
    <property type="entry name" value="PRK06161.1"/>
    <property type="match status" value="1"/>
</dbReference>
<accession>A0A0D6HHW9</accession>
<keyword evidence="8" id="KW-0406">Ion transport</keyword>
<comment type="subcellular location">
    <subcellularLocation>
        <location evidence="1 8">Cell membrane</location>
        <topology evidence="1 8">Multi-pass membrane protein</topology>
    </subcellularLocation>
</comment>
<evidence type="ECO:0000256" key="6">
    <source>
        <dbReference type="ARBA" id="ARBA00022989"/>
    </source>
</evidence>
<comment type="similarity">
    <text evidence="2 8">Belongs to the CPA3 antiporters (TC 2.A.63) subunit F family.</text>
</comment>
<evidence type="ECO:0000256" key="3">
    <source>
        <dbReference type="ARBA" id="ARBA00022448"/>
    </source>
</evidence>
<evidence type="ECO:0000256" key="5">
    <source>
        <dbReference type="ARBA" id="ARBA00022692"/>
    </source>
</evidence>
<dbReference type="Proteomes" id="UP001141992">
    <property type="component" value="Unassembled WGS sequence"/>
</dbReference>
<dbReference type="GeneID" id="75276587"/>
<comment type="caution">
    <text evidence="10">The sequence shown here is derived from an EMBL/GenBank/DDBJ whole genome shotgun (WGS) entry which is preliminary data.</text>
</comment>
<evidence type="ECO:0000256" key="7">
    <source>
        <dbReference type="ARBA" id="ARBA00023136"/>
    </source>
</evidence>
<protein>
    <submittedName>
        <fullName evidence="10">K+/H+ antiporter subunit F</fullName>
    </submittedName>
</protein>